<comment type="caution">
    <text evidence="1">The sequence shown here is derived from an EMBL/GenBank/DDBJ whole genome shotgun (WGS) entry which is preliminary data.</text>
</comment>
<organism evidence="1 2">
    <name type="scientific">Psophocarpus tetragonolobus</name>
    <name type="common">Winged bean</name>
    <name type="synonym">Dolichos tetragonolobus</name>
    <dbReference type="NCBI Taxonomy" id="3891"/>
    <lineage>
        <taxon>Eukaryota</taxon>
        <taxon>Viridiplantae</taxon>
        <taxon>Streptophyta</taxon>
        <taxon>Embryophyta</taxon>
        <taxon>Tracheophyta</taxon>
        <taxon>Spermatophyta</taxon>
        <taxon>Magnoliopsida</taxon>
        <taxon>eudicotyledons</taxon>
        <taxon>Gunneridae</taxon>
        <taxon>Pentapetalae</taxon>
        <taxon>rosids</taxon>
        <taxon>fabids</taxon>
        <taxon>Fabales</taxon>
        <taxon>Fabaceae</taxon>
        <taxon>Papilionoideae</taxon>
        <taxon>50 kb inversion clade</taxon>
        <taxon>NPAAA clade</taxon>
        <taxon>indigoferoid/millettioid clade</taxon>
        <taxon>Phaseoleae</taxon>
        <taxon>Psophocarpus</taxon>
    </lineage>
</organism>
<dbReference type="Proteomes" id="UP001386955">
    <property type="component" value="Unassembled WGS sequence"/>
</dbReference>
<evidence type="ECO:0000313" key="2">
    <source>
        <dbReference type="Proteomes" id="UP001386955"/>
    </source>
</evidence>
<sequence>MYCWKSVAAPLYGGNAQSVEQSLSWNDFGTVKDKYARNQSGYEMNKVLNLLIIPLVVSGKHADNIYPVYWKIME</sequence>
<name>A0AAN9SD69_PSOTE</name>
<gene>
    <name evidence="1" type="ORF">VNO78_22301</name>
</gene>
<protein>
    <submittedName>
        <fullName evidence="1">Uncharacterized protein</fullName>
    </submittedName>
</protein>
<accession>A0AAN9SD69</accession>
<keyword evidence="2" id="KW-1185">Reference proteome</keyword>
<dbReference type="EMBL" id="JAYMYS010000005">
    <property type="protein sequence ID" value="KAK7393737.1"/>
    <property type="molecule type" value="Genomic_DNA"/>
</dbReference>
<proteinExistence type="predicted"/>
<evidence type="ECO:0000313" key="1">
    <source>
        <dbReference type="EMBL" id="KAK7393737.1"/>
    </source>
</evidence>
<reference evidence="1 2" key="1">
    <citation type="submission" date="2024-01" db="EMBL/GenBank/DDBJ databases">
        <title>The genomes of 5 underutilized Papilionoideae crops provide insights into root nodulation and disease resistanc.</title>
        <authorList>
            <person name="Jiang F."/>
        </authorList>
    </citation>
    <scope>NUCLEOTIDE SEQUENCE [LARGE SCALE GENOMIC DNA]</scope>
    <source>
        <strain evidence="1">DUOXIRENSHENG_FW03</strain>
        <tissue evidence="1">Leaves</tissue>
    </source>
</reference>
<dbReference type="AlphaFoldDB" id="A0AAN9SD69"/>